<dbReference type="EnsemblPlants" id="KRH75080">
    <property type="protein sequence ID" value="KRH75080"/>
    <property type="gene ID" value="GLYMA_01G061300"/>
</dbReference>
<reference evidence="2 3" key="1">
    <citation type="journal article" date="2010" name="Nature">
        <title>Genome sequence of the palaeopolyploid soybean.</title>
        <authorList>
            <person name="Schmutz J."/>
            <person name="Cannon S.B."/>
            <person name="Schlueter J."/>
            <person name="Ma J."/>
            <person name="Mitros T."/>
            <person name="Nelson W."/>
            <person name="Hyten D.L."/>
            <person name="Song Q."/>
            <person name="Thelen J.J."/>
            <person name="Cheng J."/>
            <person name="Xu D."/>
            <person name="Hellsten U."/>
            <person name="May G.D."/>
            <person name="Yu Y."/>
            <person name="Sakurai T."/>
            <person name="Umezawa T."/>
            <person name="Bhattacharyya M.K."/>
            <person name="Sandhu D."/>
            <person name="Valliyodan B."/>
            <person name="Lindquist E."/>
            <person name="Peto M."/>
            <person name="Grant D."/>
            <person name="Shu S."/>
            <person name="Goodstein D."/>
            <person name="Barry K."/>
            <person name="Futrell-Griggs M."/>
            <person name="Abernathy B."/>
            <person name="Du J."/>
            <person name="Tian Z."/>
            <person name="Zhu L."/>
            <person name="Gill N."/>
            <person name="Joshi T."/>
            <person name="Libault M."/>
            <person name="Sethuraman A."/>
            <person name="Zhang X.-C."/>
            <person name="Shinozaki K."/>
            <person name="Nguyen H.T."/>
            <person name="Wing R.A."/>
            <person name="Cregan P."/>
            <person name="Specht J."/>
            <person name="Grimwood J."/>
            <person name="Rokhsar D."/>
            <person name="Stacey G."/>
            <person name="Shoemaker R.C."/>
            <person name="Jackson S.A."/>
        </authorList>
    </citation>
    <scope>NUCLEOTIDE SEQUENCE</scope>
    <source>
        <strain evidence="3">cv. Williams 82</strain>
        <tissue evidence="2">Callus</tissue>
    </source>
</reference>
<dbReference type="Proteomes" id="UP000008827">
    <property type="component" value="Chromosome 1"/>
</dbReference>
<sequence>MTEAKMLTTTSKGCSSSRHDHRQRNLLCRDVKNRSPIIFRSRSRPGLQAGSEFSCTGIWVFLPCQYGAPPPDSCKKTGCATPVLVPAKVIHALNLNIDELNVVGQPCFSSFFGVDYDALLARRNALLLLQKLSMWREEAENFEALRLPQEWTYKLLR</sequence>
<proteinExistence type="predicted"/>
<feature type="compositionally biased region" description="Polar residues" evidence="1">
    <location>
        <begin position="7"/>
        <end position="16"/>
    </location>
</feature>
<reference evidence="3" key="2">
    <citation type="submission" date="2018-02" db="UniProtKB">
        <authorList>
            <consortium name="EnsemblPlants"/>
        </authorList>
    </citation>
    <scope>IDENTIFICATION</scope>
    <source>
        <strain evidence="3">Williams 82</strain>
    </source>
</reference>
<evidence type="ECO:0000313" key="3">
    <source>
        <dbReference type="EnsemblPlants" id="KRH75080"/>
    </source>
</evidence>
<dbReference type="Gramene" id="KRH75080">
    <property type="protein sequence ID" value="KRH75080"/>
    <property type="gene ID" value="GLYMA_01G061300"/>
</dbReference>
<keyword evidence="4" id="KW-1185">Reference proteome</keyword>
<evidence type="ECO:0000313" key="2">
    <source>
        <dbReference type="EMBL" id="KRH75080.1"/>
    </source>
</evidence>
<organism evidence="2">
    <name type="scientific">Glycine max</name>
    <name type="common">Soybean</name>
    <name type="synonym">Glycine hispida</name>
    <dbReference type="NCBI Taxonomy" id="3847"/>
    <lineage>
        <taxon>Eukaryota</taxon>
        <taxon>Viridiplantae</taxon>
        <taxon>Streptophyta</taxon>
        <taxon>Embryophyta</taxon>
        <taxon>Tracheophyta</taxon>
        <taxon>Spermatophyta</taxon>
        <taxon>Magnoliopsida</taxon>
        <taxon>eudicotyledons</taxon>
        <taxon>Gunneridae</taxon>
        <taxon>Pentapetalae</taxon>
        <taxon>rosids</taxon>
        <taxon>fabids</taxon>
        <taxon>Fabales</taxon>
        <taxon>Fabaceae</taxon>
        <taxon>Papilionoideae</taxon>
        <taxon>50 kb inversion clade</taxon>
        <taxon>NPAAA clade</taxon>
        <taxon>indigoferoid/millettioid clade</taxon>
        <taxon>Phaseoleae</taxon>
        <taxon>Glycine</taxon>
        <taxon>Glycine subgen. Soja</taxon>
    </lineage>
</organism>
<dbReference type="AlphaFoldDB" id="A0A0R0LE55"/>
<name>A0A0R0LE55_SOYBN</name>
<dbReference type="PANTHER" id="PTHR33356">
    <property type="entry name" value="TIP41-LIKE PROTEIN"/>
    <property type="match status" value="1"/>
</dbReference>
<dbReference type="STRING" id="3847.A0A0R0LE55"/>
<dbReference type="PANTHER" id="PTHR33356:SF37">
    <property type="match status" value="1"/>
</dbReference>
<reference evidence="2" key="3">
    <citation type="submission" date="2018-07" db="EMBL/GenBank/DDBJ databases">
        <title>WGS assembly of Glycine max.</title>
        <authorList>
            <person name="Schmutz J."/>
            <person name="Cannon S."/>
            <person name="Schlueter J."/>
            <person name="Ma J."/>
            <person name="Mitros T."/>
            <person name="Nelson W."/>
            <person name="Hyten D."/>
            <person name="Song Q."/>
            <person name="Thelen J."/>
            <person name="Cheng J."/>
            <person name="Xu D."/>
            <person name="Hellsten U."/>
            <person name="May G."/>
            <person name="Yu Y."/>
            <person name="Sakurai T."/>
            <person name="Umezawa T."/>
            <person name="Bhattacharyya M."/>
            <person name="Sandhu D."/>
            <person name="Valliyodan B."/>
            <person name="Lindquist E."/>
            <person name="Peto M."/>
            <person name="Grant D."/>
            <person name="Shu S."/>
            <person name="Goodstein D."/>
            <person name="Barry K."/>
            <person name="Futrell-Griggs M."/>
            <person name="Abernathy B."/>
            <person name="Du J."/>
            <person name="Tian Z."/>
            <person name="Zhu L."/>
            <person name="Gill N."/>
            <person name="Joshi T."/>
            <person name="Libault M."/>
            <person name="Sethuraman A."/>
            <person name="Zhang X."/>
            <person name="Shinozaki K."/>
            <person name="Nguyen H."/>
            <person name="Wing R."/>
            <person name="Cregan P."/>
            <person name="Specht J."/>
            <person name="Grimwood J."/>
            <person name="Rokhsar D."/>
            <person name="Stacey G."/>
            <person name="Shoemaker R."/>
            <person name="Jackson S."/>
        </authorList>
    </citation>
    <scope>NUCLEOTIDE SEQUENCE</scope>
    <source>
        <tissue evidence="2">Callus</tissue>
    </source>
</reference>
<evidence type="ECO:0000256" key="1">
    <source>
        <dbReference type="SAM" id="MobiDB-lite"/>
    </source>
</evidence>
<accession>A0A0R0LE55</accession>
<protein>
    <submittedName>
        <fullName evidence="2 3">Uncharacterized protein</fullName>
    </submittedName>
</protein>
<gene>
    <name evidence="2" type="ORF">GLYMA_01G061300</name>
</gene>
<feature type="region of interest" description="Disordered" evidence="1">
    <location>
        <begin position="1"/>
        <end position="21"/>
    </location>
</feature>
<evidence type="ECO:0000313" key="4">
    <source>
        <dbReference type="Proteomes" id="UP000008827"/>
    </source>
</evidence>
<dbReference type="EMBL" id="CM000834">
    <property type="protein sequence ID" value="KRH75080.1"/>
    <property type="molecule type" value="Genomic_DNA"/>
</dbReference>
<dbReference type="InParanoid" id="A0A0R0LE55"/>